<dbReference type="EMBL" id="FQXH01000005">
    <property type="protein sequence ID" value="SHG90536.1"/>
    <property type="molecule type" value="Genomic_DNA"/>
</dbReference>
<dbReference type="AlphaFoldDB" id="A0A1M5NLV1"/>
<reference evidence="2" key="1">
    <citation type="submission" date="2016-11" db="EMBL/GenBank/DDBJ databases">
        <authorList>
            <person name="Varghese N."/>
            <person name="Submissions S."/>
        </authorList>
    </citation>
    <scope>NUCLEOTIDE SEQUENCE [LARGE SCALE GENOMIC DNA]</scope>
    <source>
        <strain evidence="2">DSM 15285</strain>
    </source>
</reference>
<accession>A0A1M5NLV1</accession>
<dbReference type="Gene3D" id="2.40.50.230">
    <property type="entry name" value="Gp5 N-terminal domain"/>
    <property type="match status" value="1"/>
</dbReference>
<gene>
    <name evidence="1" type="ORF">SAMN02744040_00112</name>
</gene>
<dbReference type="Proteomes" id="UP000242520">
    <property type="component" value="Unassembled WGS sequence"/>
</dbReference>
<keyword evidence="2" id="KW-1185">Reference proteome</keyword>
<protein>
    <submittedName>
        <fullName evidence="1">Uncharacterized protein</fullName>
    </submittedName>
</protein>
<dbReference type="STRING" id="1123350.SAMN02744040_00112"/>
<evidence type="ECO:0000313" key="2">
    <source>
        <dbReference type="Proteomes" id="UP000242520"/>
    </source>
</evidence>
<organism evidence="1 2">
    <name type="scientific">Tepidibacter thalassicus DSM 15285</name>
    <dbReference type="NCBI Taxonomy" id="1123350"/>
    <lineage>
        <taxon>Bacteria</taxon>
        <taxon>Bacillati</taxon>
        <taxon>Bacillota</taxon>
        <taxon>Clostridia</taxon>
        <taxon>Peptostreptococcales</taxon>
        <taxon>Peptostreptococcaceae</taxon>
        <taxon>Tepidibacter</taxon>
    </lineage>
</organism>
<sequence>MKEELNVLKNMVRVGTVSSVDVENRTARVKFADKNNLVSGPLKVIQNQPLIVYKKWSVDNSVEGDEPNTIKEIDITEEINPDYEAIYHSANQNLNINEKYAKYSGRIYEPDYIKNVDKTLIKVYPWLPYVGQLVLCIYLPNGESDGFVIGGI</sequence>
<name>A0A1M5NLV1_9FIRM</name>
<proteinExistence type="predicted"/>
<dbReference type="InterPro" id="IPR037026">
    <property type="entry name" value="Vgr_OB-fold_dom_sf"/>
</dbReference>
<evidence type="ECO:0000313" key="1">
    <source>
        <dbReference type="EMBL" id="SHG90536.1"/>
    </source>
</evidence>